<gene>
    <name evidence="1" type="ORF">C2845_PM07G39090</name>
</gene>
<dbReference type="Proteomes" id="UP000275267">
    <property type="component" value="Unassembled WGS sequence"/>
</dbReference>
<name>A0A3L6SPW2_PANMI</name>
<proteinExistence type="predicted"/>
<reference evidence="2" key="1">
    <citation type="journal article" date="2019" name="Nat. Commun.">
        <title>The genome of broomcorn millet.</title>
        <authorList>
            <person name="Zou C."/>
            <person name="Miki D."/>
            <person name="Li D."/>
            <person name="Tang Q."/>
            <person name="Xiao L."/>
            <person name="Rajput S."/>
            <person name="Deng P."/>
            <person name="Jia W."/>
            <person name="Huang R."/>
            <person name="Zhang M."/>
            <person name="Sun Y."/>
            <person name="Hu J."/>
            <person name="Fu X."/>
            <person name="Schnable P.S."/>
            <person name="Li F."/>
            <person name="Zhang H."/>
            <person name="Feng B."/>
            <person name="Zhu X."/>
            <person name="Liu R."/>
            <person name="Schnable J.C."/>
            <person name="Zhu J.-K."/>
            <person name="Zhang H."/>
        </authorList>
    </citation>
    <scope>NUCLEOTIDE SEQUENCE [LARGE SCALE GENOMIC DNA]</scope>
</reference>
<comment type="caution">
    <text evidence="1">The sequence shown here is derived from an EMBL/GenBank/DDBJ whole genome shotgun (WGS) entry which is preliminary data.</text>
</comment>
<keyword evidence="2" id="KW-1185">Reference proteome</keyword>
<organism evidence="1 2">
    <name type="scientific">Panicum miliaceum</name>
    <name type="common">Proso millet</name>
    <name type="synonym">Broomcorn millet</name>
    <dbReference type="NCBI Taxonomy" id="4540"/>
    <lineage>
        <taxon>Eukaryota</taxon>
        <taxon>Viridiplantae</taxon>
        <taxon>Streptophyta</taxon>
        <taxon>Embryophyta</taxon>
        <taxon>Tracheophyta</taxon>
        <taxon>Spermatophyta</taxon>
        <taxon>Magnoliopsida</taxon>
        <taxon>Liliopsida</taxon>
        <taxon>Poales</taxon>
        <taxon>Poaceae</taxon>
        <taxon>PACMAD clade</taxon>
        <taxon>Panicoideae</taxon>
        <taxon>Panicodae</taxon>
        <taxon>Paniceae</taxon>
        <taxon>Panicinae</taxon>
        <taxon>Panicum</taxon>
        <taxon>Panicum sect. Panicum</taxon>
    </lineage>
</organism>
<evidence type="ECO:0000313" key="2">
    <source>
        <dbReference type="Proteomes" id="UP000275267"/>
    </source>
</evidence>
<evidence type="ECO:0008006" key="3">
    <source>
        <dbReference type="Google" id="ProtNLM"/>
    </source>
</evidence>
<accession>A0A3L6SPW2</accession>
<dbReference type="AlphaFoldDB" id="A0A3L6SPW2"/>
<dbReference type="OrthoDB" id="673781at2759"/>
<evidence type="ECO:0000313" key="1">
    <source>
        <dbReference type="EMBL" id="RLN24749.1"/>
    </source>
</evidence>
<sequence length="91" mass="10694">MVVDSDTSNFKDLVDEIVDKYPPRYKELVTVVYFDETSENYLEVKSDQDLFAMFEKHVDSKEVVMYIAYTFANEMPEWPIVPKKLVKTLST</sequence>
<dbReference type="EMBL" id="PQIB02000004">
    <property type="protein sequence ID" value="RLN24749.1"/>
    <property type="molecule type" value="Genomic_DNA"/>
</dbReference>
<protein>
    <recommendedName>
        <fullName evidence="3">PB1 domain-containing protein</fullName>
    </recommendedName>
</protein>